<keyword evidence="9" id="KW-0472">Membrane</keyword>
<dbReference type="InterPro" id="IPR032799">
    <property type="entry name" value="TAXi_C"/>
</dbReference>
<dbReference type="Gramene" id="Psat02G0549700-T1">
    <property type="protein sequence ID" value="KAI5440176.1"/>
    <property type="gene ID" value="KIW84_025497"/>
</dbReference>
<keyword evidence="3" id="KW-0964">Secreted</keyword>
<organism evidence="11 12">
    <name type="scientific">Pisum sativum</name>
    <name type="common">Garden pea</name>
    <name type="synonym">Lathyrus oleraceus</name>
    <dbReference type="NCBI Taxonomy" id="3888"/>
    <lineage>
        <taxon>Eukaryota</taxon>
        <taxon>Viridiplantae</taxon>
        <taxon>Streptophyta</taxon>
        <taxon>Embryophyta</taxon>
        <taxon>Tracheophyta</taxon>
        <taxon>Spermatophyta</taxon>
        <taxon>Magnoliopsida</taxon>
        <taxon>eudicotyledons</taxon>
        <taxon>Gunneridae</taxon>
        <taxon>Pentapetalae</taxon>
        <taxon>rosids</taxon>
        <taxon>fabids</taxon>
        <taxon>Fabales</taxon>
        <taxon>Fabaceae</taxon>
        <taxon>Papilionoideae</taxon>
        <taxon>50 kb inversion clade</taxon>
        <taxon>NPAAA clade</taxon>
        <taxon>Hologalegina</taxon>
        <taxon>IRL clade</taxon>
        <taxon>Fabeae</taxon>
        <taxon>Lathyrus</taxon>
    </lineage>
</organism>
<gene>
    <name evidence="11" type="ORF">KIW84_025497</name>
</gene>
<evidence type="ECO:0000256" key="6">
    <source>
        <dbReference type="ARBA" id="ARBA00022750"/>
    </source>
</evidence>
<keyword evidence="12" id="KW-1185">Reference proteome</keyword>
<dbReference type="Pfam" id="PF14543">
    <property type="entry name" value="TAXi_N"/>
    <property type="match status" value="1"/>
</dbReference>
<dbReference type="SUPFAM" id="SSF50630">
    <property type="entry name" value="Acid proteases"/>
    <property type="match status" value="1"/>
</dbReference>
<comment type="similarity">
    <text evidence="2">Belongs to the peptidase A1 family.</text>
</comment>
<feature type="non-terminal residue" evidence="11">
    <location>
        <position position="1"/>
    </location>
</feature>
<dbReference type="InterPro" id="IPR051708">
    <property type="entry name" value="Plant_Aspart_Prot_A1"/>
</dbReference>
<evidence type="ECO:0000256" key="8">
    <source>
        <dbReference type="ARBA" id="ARBA00023180"/>
    </source>
</evidence>
<feature type="domain" description="Peptidase A1" evidence="10">
    <location>
        <begin position="65"/>
        <end position="404"/>
    </location>
</feature>
<evidence type="ECO:0000256" key="1">
    <source>
        <dbReference type="ARBA" id="ARBA00004613"/>
    </source>
</evidence>
<keyword evidence="9" id="KW-0812">Transmembrane</keyword>
<dbReference type="InterPro" id="IPR021109">
    <property type="entry name" value="Peptidase_aspartic_dom_sf"/>
</dbReference>
<evidence type="ECO:0000256" key="7">
    <source>
        <dbReference type="ARBA" id="ARBA00022801"/>
    </source>
</evidence>
<proteinExistence type="inferred from homology"/>
<dbReference type="Gene3D" id="2.40.70.10">
    <property type="entry name" value="Acid Proteases"/>
    <property type="match status" value="2"/>
</dbReference>
<dbReference type="CDD" id="cd05476">
    <property type="entry name" value="pepsin_A_like_plant"/>
    <property type="match status" value="1"/>
</dbReference>
<dbReference type="InterPro" id="IPR033121">
    <property type="entry name" value="PEPTIDASE_A1"/>
</dbReference>
<keyword evidence="9" id="KW-1133">Transmembrane helix</keyword>
<evidence type="ECO:0000256" key="3">
    <source>
        <dbReference type="ARBA" id="ARBA00022525"/>
    </source>
</evidence>
<evidence type="ECO:0000256" key="5">
    <source>
        <dbReference type="ARBA" id="ARBA00022729"/>
    </source>
</evidence>
<dbReference type="FunFam" id="2.40.70.10:FF:000050">
    <property type="entry name" value="Aspartic proteinase CDR1"/>
    <property type="match status" value="1"/>
</dbReference>
<evidence type="ECO:0000256" key="2">
    <source>
        <dbReference type="ARBA" id="ARBA00007447"/>
    </source>
</evidence>
<dbReference type="GO" id="GO:0006508">
    <property type="term" value="P:proteolysis"/>
    <property type="evidence" value="ECO:0007669"/>
    <property type="project" value="UniProtKB-KW"/>
</dbReference>
<keyword evidence="6" id="KW-0064">Aspartyl protease</keyword>
<dbReference type="EMBL" id="JAMSHJ010000002">
    <property type="protein sequence ID" value="KAI5440176.1"/>
    <property type="molecule type" value="Genomic_DNA"/>
</dbReference>
<name>A0A9D4YNX1_PEA</name>
<feature type="transmembrane region" description="Helical" evidence="9">
    <location>
        <begin position="12"/>
        <end position="30"/>
    </location>
</feature>
<dbReference type="GO" id="GO:0005576">
    <property type="term" value="C:extracellular region"/>
    <property type="evidence" value="ECO:0007669"/>
    <property type="project" value="UniProtKB-SubCell"/>
</dbReference>
<evidence type="ECO:0000313" key="12">
    <source>
        <dbReference type="Proteomes" id="UP001058974"/>
    </source>
</evidence>
<evidence type="ECO:0000256" key="4">
    <source>
        <dbReference type="ARBA" id="ARBA00022670"/>
    </source>
</evidence>
<dbReference type="PANTHER" id="PTHR47967">
    <property type="entry name" value="OS07G0603500 PROTEIN-RELATED"/>
    <property type="match status" value="1"/>
</dbReference>
<dbReference type="InterPro" id="IPR032861">
    <property type="entry name" value="TAXi_N"/>
</dbReference>
<dbReference type="Proteomes" id="UP001058974">
    <property type="component" value="Chromosome 2"/>
</dbReference>
<dbReference type="Pfam" id="PF14541">
    <property type="entry name" value="TAXi_C"/>
    <property type="match status" value="1"/>
</dbReference>
<dbReference type="PROSITE" id="PS51767">
    <property type="entry name" value="PEPTIDASE_A1"/>
    <property type="match status" value="1"/>
</dbReference>
<keyword evidence="4" id="KW-0645">Protease</keyword>
<dbReference type="PANTHER" id="PTHR47967:SF39">
    <property type="entry name" value="ASPARTYL PROTEASE FAMILY PROTEIN, PUTATIVE-RELATED"/>
    <property type="match status" value="1"/>
</dbReference>
<comment type="caution">
    <text evidence="11">The sequence shown here is derived from an EMBL/GenBank/DDBJ whole genome shotgun (WGS) entry which is preliminary data.</text>
</comment>
<evidence type="ECO:0000259" key="10">
    <source>
        <dbReference type="PROSITE" id="PS51767"/>
    </source>
</evidence>
<evidence type="ECO:0000256" key="9">
    <source>
        <dbReference type="SAM" id="Phobius"/>
    </source>
</evidence>
<sequence>RVQEIMVFSPSFSYLTIISLLFHLSYFSSIEAQNDGLIVKLFRKSSSKYMPNIVQAPIHAYIGQHLMEVYIGTPPIKISGITDTGSDLIWINCVPCDGCYKQINPLFDPRKSSSYSNVSCDSSECNNLYSHECSPENQCSYNYGYADNSVTQGVLAQETVTLTSNTNESISLQNILIGCGHNDTGTFNDHEMGIIGLGRGPLSLISQIGPLFGGKKFSQCLVPFHTDIKIASKMNFGKGSQVSGEGVVTTPMVITPNPVSYLVTLLGISVEDTYLPYNSKGDASKGNMLIDSGTPPIYMPNDLYDRVANEIKNKISMEPIINDPSLGTQLCYQTNINLDGPNLTFHFENANVVLTPIQTFVPPKEGVFCLAINNQTEEEGIFGNFAQSNYLIGFDIEKELISFKQMDCTK</sequence>
<keyword evidence="5" id="KW-0732">Signal</keyword>
<keyword evidence="7" id="KW-0378">Hydrolase</keyword>
<keyword evidence="8" id="KW-0325">Glycoprotein</keyword>
<comment type="subcellular location">
    <subcellularLocation>
        <location evidence="1">Secreted</location>
    </subcellularLocation>
</comment>
<protein>
    <recommendedName>
        <fullName evidence="10">Peptidase A1 domain-containing protein</fullName>
    </recommendedName>
</protein>
<reference evidence="11 12" key="1">
    <citation type="journal article" date="2022" name="Nat. Genet.">
        <title>Improved pea reference genome and pan-genome highlight genomic features and evolutionary characteristics.</title>
        <authorList>
            <person name="Yang T."/>
            <person name="Liu R."/>
            <person name="Luo Y."/>
            <person name="Hu S."/>
            <person name="Wang D."/>
            <person name="Wang C."/>
            <person name="Pandey M.K."/>
            <person name="Ge S."/>
            <person name="Xu Q."/>
            <person name="Li N."/>
            <person name="Li G."/>
            <person name="Huang Y."/>
            <person name="Saxena R.K."/>
            <person name="Ji Y."/>
            <person name="Li M."/>
            <person name="Yan X."/>
            <person name="He Y."/>
            <person name="Liu Y."/>
            <person name="Wang X."/>
            <person name="Xiang C."/>
            <person name="Varshney R.K."/>
            <person name="Ding H."/>
            <person name="Gao S."/>
            <person name="Zong X."/>
        </authorList>
    </citation>
    <scope>NUCLEOTIDE SEQUENCE [LARGE SCALE GENOMIC DNA]</scope>
    <source>
        <strain evidence="11 12">cv. Zhongwan 6</strain>
    </source>
</reference>
<dbReference type="InterPro" id="IPR034161">
    <property type="entry name" value="Pepsin-like_plant"/>
</dbReference>
<accession>A0A9D4YNX1</accession>
<evidence type="ECO:0000313" key="11">
    <source>
        <dbReference type="EMBL" id="KAI5440176.1"/>
    </source>
</evidence>
<dbReference type="FunFam" id="2.40.70.10:FF:000016">
    <property type="entry name" value="Probable aspartic protease At2g35615"/>
    <property type="match status" value="1"/>
</dbReference>
<dbReference type="AlphaFoldDB" id="A0A9D4YNX1"/>
<dbReference type="GO" id="GO:0004190">
    <property type="term" value="F:aspartic-type endopeptidase activity"/>
    <property type="evidence" value="ECO:0007669"/>
    <property type="project" value="UniProtKB-KW"/>
</dbReference>